<evidence type="ECO:0000256" key="1">
    <source>
        <dbReference type="SAM" id="Phobius"/>
    </source>
</evidence>
<dbReference type="PANTHER" id="PTHR37422:SF13">
    <property type="entry name" value="LIPOPOLYSACCHARIDE BIOSYNTHESIS PROTEIN PA4999-RELATED"/>
    <property type="match status" value="1"/>
</dbReference>
<keyword evidence="1" id="KW-1133">Transmembrane helix</keyword>
<keyword evidence="3" id="KW-1185">Reference proteome</keyword>
<dbReference type="PATRIC" id="fig|997355.3.peg.1215"/>
<reference evidence="2 3" key="1">
    <citation type="submission" date="2011-06" db="EMBL/GenBank/DDBJ databases">
        <authorList>
            <person name="Muzny D."/>
            <person name="Qin X."/>
            <person name="Deng J."/>
            <person name="Jiang H."/>
            <person name="Liu Y."/>
            <person name="Qu J."/>
            <person name="Song X.-Z."/>
            <person name="Zhang L."/>
            <person name="Thornton R."/>
            <person name="Coyle M."/>
            <person name="Francisco L."/>
            <person name="Jackson L."/>
            <person name="Javaid M."/>
            <person name="Korchina V."/>
            <person name="Kovar C."/>
            <person name="Mata R."/>
            <person name="Mathew T."/>
            <person name="Ngo R."/>
            <person name="Nguyen L."/>
            <person name="Nguyen N."/>
            <person name="Okwuonu G."/>
            <person name="Ongeri F."/>
            <person name="Pham C."/>
            <person name="Simmons D."/>
            <person name="Wilczek-Boney K."/>
            <person name="Hale W."/>
            <person name="Jakkamsetti A."/>
            <person name="Pham P."/>
            <person name="Ruth R."/>
            <person name="San Lucas F."/>
            <person name="Warren J."/>
            <person name="Zhang J."/>
            <person name="Zhao Z."/>
            <person name="Zhou C."/>
            <person name="Zhu D."/>
            <person name="Lee S."/>
            <person name="Bess C."/>
            <person name="Blankenburg K."/>
            <person name="Forbes L."/>
            <person name="Fu Q."/>
            <person name="Gubbala S."/>
            <person name="Hirani K."/>
            <person name="Jayaseelan J.C."/>
            <person name="Lara F."/>
            <person name="Munidasa M."/>
            <person name="Palculict T."/>
            <person name="Patil S."/>
            <person name="Pu L.-L."/>
            <person name="Saada N."/>
            <person name="Tang L."/>
            <person name="Weissenberger G."/>
            <person name="Zhu Y."/>
            <person name="Hemphill L."/>
            <person name="Shang Y."/>
            <person name="Youmans B."/>
            <person name="Ayvaz T."/>
            <person name="Ross M."/>
            <person name="Santibanez J."/>
            <person name="Aqrawi P."/>
            <person name="Gross S."/>
            <person name="Joshi V."/>
            <person name="Fowler G."/>
            <person name="Nazareth L."/>
            <person name="Reid J."/>
            <person name="Worley K."/>
            <person name="Petrosino J."/>
            <person name="Highlander S."/>
            <person name="Gibbs R."/>
        </authorList>
    </citation>
    <scope>NUCLEOTIDE SEQUENCE [LARGE SCALE GENOMIC DNA]</scope>
    <source>
        <strain evidence="2 3">ATCC 25577</strain>
    </source>
</reference>
<name>G4CXH8_9ACTN</name>
<sequence length="414" mass="44883">MIGLVAEGRTGSATVAGPGTGMGAKARSLADRVGSTRVPDFLLGCSFIFGRYHTGLPIPVDVILTAGTIFVCAFVRPTVKVRGFGFYLLMWVTALAWVIAVSIHEGEPWLQRSFRCLLLVLFSVCLAQGRLLWRSFIAGYAFALIFINTPANFTSLRGSGYEGFLLGFLGDKNVAGMVYATIGIMTLAILRTTTTRAIAFVVFSAALFATGSRTSMMGFAAGCVWVFIRDRLGLTLRLVLAFLGWIGIRYVEEDLAEAGIFANRAGTDWFRGVIDVATVAKEHATPWYGRGLGTAWVAVVDDRRMWFHDSYAALRVEGGIPLLVAVVGLFVFVVWGLMDQRTKVSDEQRVVEGAAIVILVCAWKLGEVFFAVPAFSVIGIALCERYGSPIRAQEQLSLDTGQAMAVVPTTKDAQ</sequence>
<feature type="transmembrane region" description="Helical" evidence="1">
    <location>
        <begin position="136"/>
        <end position="153"/>
    </location>
</feature>
<feature type="transmembrane region" description="Helical" evidence="1">
    <location>
        <begin position="173"/>
        <end position="190"/>
    </location>
</feature>
<feature type="transmembrane region" description="Helical" evidence="1">
    <location>
        <begin position="109"/>
        <end position="129"/>
    </location>
</feature>
<feature type="transmembrane region" description="Helical" evidence="1">
    <location>
        <begin position="312"/>
        <end position="335"/>
    </location>
</feature>
<dbReference type="HOGENOM" id="CLU_051339_0_0_11"/>
<gene>
    <name evidence="2" type="ORF">HMPREF9153_1235</name>
</gene>
<feature type="transmembrane region" description="Helical" evidence="1">
    <location>
        <begin position="234"/>
        <end position="251"/>
    </location>
</feature>
<keyword evidence="1" id="KW-0812">Transmembrane</keyword>
<proteinExistence type="predicted"/>
<protein>
    <submittedName>
        <fullName evidence="2">Uncharacterized protein</fullName>
    </submittedName>
</protein>
<comment type="caution">
    <text evidence="2">The sequence shown here is derived from an EMBL/GenBank/DDBJ whole genome shotgun (WGS) entry which is preliminary data.</text>
</comment>
<dbReference type="PANTHER" id="PTHR37422">
    <property type="entry name" value="TEICHURONIC ACID BIOSYNTHESIS PROTEIN TUAE"/>
    <property type="match status" value="1"/>
</dbReference>
<dbReference type="RefSeq" id="WP_004810327.1">
    <property type="nucleotide sequence ID" value="NZ_JH165054.1"/>
</dbReference>
<feature type="transmembrane region" description="Helical" evidence="1">
    <location>
        <begin position="197"/>
        <end position="228"/>
    </location>
</feature>
<dbReference type="AlphaFoldDB" id="G4CXH8"/>
<accession>G4CXH8</accession>
<dbReference type="Proteomes" id="UP000005332">
    <property type="component" value="Unassembled WGS sequence"/>
</dbReference>
<evidence type="ECO:0000313" key="3">
    <source>
        <dbReference type="Proteomes" id="UP000005332"/>
    </source>
</evidence>
<dbReference type="InterPro" id="IPR051533">
    <property type="entry name" value="WaaL-like"/>
</dbReference>
<dbReference type="EMBL" id="AGBA01000013">
    <property type="protein sequence ID" value="EGY77692.1"/>
    <property type="molecule type" value="Genomic_DNA"/>
</dbReference>
<organism evidence="2 3">
    <name type="scientific">Cutibacterium avidum ATCC 25577</name>
    <dbReference type="NCBI Taxonomy" id="997355"/>
    <lineage>
        <taxon>Bacteria</taxon>
        <taxon>Bacillati</taxon>
        <taxon>Actinomycetota</taxon>
        <taxon>Actinomycetes</taxon>
        <taxon>Propionibacteriales</taxon>
        <taxon>Propionibacteriaceae</taxon>
        <taxon>Cutibacterium</taxon>
    </lineage>
</organism>
<feature type="transmembrane region" description="Helical" evidence="1">
    <location>
        <begin position="56"/>
        <end position="75"/>
    </location>
</feature>
<feature type="transmembrane region" description="Helical" evidence="1">
    <location>
        <begin position="355"/>
        <end position="383"/>
    </location>
</feature>
<evidence type="ECO:0000313" key="2">
    <source>
        <dbReference type="EMBL" id="EGY77692.1"/>
    </source>
</evidence>
<feature type="transmembrane region" description="Helical" evidence="1">
    <location>
        <begin position="84"/>
        <end position="103"/>
    </location>
</feature>
<keyword evidence="1" id="KW-0472">Membrane</keyword>